<dbReference type="EMBL" id="CAJOBC010035267">
    <property type="protein sequence ID" value="CAF4112048.1"/>
    <property type="molecule type" value="Genomic_DNA"/>
</dbReference>
<keyword evidence="6" id="KW-1185">Reference proteome</keyword>
<evidence type="ECO:0000313" key="5">
    <source>
        <dbReference type="EMBL" id="CAF4112048.1"/>
    </source>
</evidence>
<dbReference type="Proteomes" id="UP000677228">
    <property type="component" value="Unassembled WGS sequence"/>
</dbReference>
<proteinExistence type="predicted"/>
<protein>
    <submittedName>
        <fullName evidence="3">Uncharacterized protein</fullName>
    </submittedName>
</protein>
<accession>A0A815DE62</accession>
<dbReference type="EMBL" id="CAJNOQ010012287">
    <property type="protein sequence ID" value="CAF1296631.1"/>
    <property type="molecule type" value="Genomic_DNA"/>
</dbReference>
<organism evidence="3 6">
    <name type="scientific">Didymodactylos carnosus</name>
    <dbReference type="NCBI Taxonomy" id="1234261"/>
    <lineage>
        <taxon>Eukaryota</taxon>
        <taxon>Metazoa</taxon>
        <taxon>Spiralia</taxon>
        <taxon>Gnathifera</taxon>
        <taxon>Rotifera</taxon>
        <taxon>Eurotatoria</taxon>
        <taxon>Bdelloidea</taxon>
        <taxon>Philodinida</taxon>
        <taxon>Philodinidae</taxon>
        <taxon>Didymodactylos</taxon>
    </lineage>
</organism>
<dbReference type="EMBL" id="CAJOBA010017876">
    <property type="protein sequence ID" value="CAF3897452.1"/>
    <property type="molecule type" value="Genomic_DNA"/>
</dbReference>
<comment type="caution">
    <text evidence="3">The sequence shown here is derived from an EMBL/GenBank/DDBJ whole genome shotgun (WGS) entry which is preliminary data.</text>
</comment>
<feature type="region of interest" description="Disordered" evidence="1">
    <location>
        <begin position="44"/>
        <end position="65"/>
    </location>
</feature>
<dbReference type="Proteomes" id="UP000681722">
    <property type="component" value="Unassembled WGS sequence"/>
</dbReference>
<dbReference type="AlphaFoldDB" id="A0A815DE62"/>
<evidence type="ECO:0000313" key="6">
    <source>
        <dbReference type="Proteomes" id="UP000663829"/>
    </source>
</evidence>
<evidence type="ECO:0000313" key="4">
    <source>
        <dbReference type="EMBL" id="CAF3897452.1"/>
    </source>
</evidence>
<feature type="compositionally biased region" description="Polar residues" evidence="1">
    <location>
        <begin position="48"/>
        <end position="62"/>
    </location>
</feature>
<dbReference type="Proteomes" id="UP000663829">
    <property type="component" value="Unassembled WGS sequence"/>
</dbReference>
<sequence>MYFYLKERSNSKELDLDIDSEITSEPVYVSLKERRRKHLERLCGGNLSEENSQNLTDSPKGSHTNHHYIDEEITVGSQAQFTLLDQLSELKKKQIDSDQTNTDKVLQEEQRILENVVETKGSFN</sequence>
<dbReference type="EMBL" id="CAJNOK010010696">
    <property type="protein sequence ID" value="CAF1122501.1"/>
    <property type="molecule type" value="Genomic_DNA"/>
</dbReference>
<reference evidence="3" key="1">
    <citation type="submission" date="2021-02" db="EMBL/GenBank/DDBJ databases">
        <authorList>
            <person name="Nowell W R."/>
        </authorList>
    </citation>
    <scope>NUCLEOTIDE SEQUENCE</scope>
</reference>
<gene>
    <name evidence="3" type="ORF">GPM918_LOCUS28307</name>
    <name evidence="2" type="ORF">OVA965_LOCUS20251</name>
    <name evidence="5" type="ORF">SRO942_LOCUS28796</name>
    <name evidence="4" type="ORF">TMI583_LOCUS20568</name>
</gene>
<evidence type="ECO:0000313" key="2">
    <source>
        <dbReference type="EMBL" id="CAF1122501.1"/>
    </source>
</evidence>
<name>A0A815DE62_9BILA</name>
<dbReference type="Proteomes" id="UP000682733">
    <property type="component" value="Unassembled WGS sequence"/>
</dbReference>
<evidence type="ECO:0000256" key="1">
    <source>
        <dbReference type="SAM" id="MobiDB-lite"/>
    </source>
</evidence>
<evidence type="ECO:0000313" key="3">
    <source>
        <dbReference type="EMBL" id="CAF1296631.1"/>
    </source>
</evidence>